<feature type="transmembrane region" description="Helical" evidence="1">
    <location>
        <begin position="6"/>
        <end position="24"/>
    </location>
</feature>
<keyword evidence="1" id="KW-0472">Membrane</keyword>
<dbReference type="RefSeq" id="WP_344909220.1">
    <property type="nucleotide sequence ID" value="NZ_BAAAYO010000008.1"/>
</dbReference>
<accession>A0ABV5W241</accession>
<comment type="caution">
    <text evidence="2">The sequence shown here is derived from an EMBL/GenBank/DDBJ whole genome shotgun (WGS) entry which is preliminary data.</text>
</comment>
<feature type="transmembrane region" description="Helical" evidence="1">
    <location>
        <begin position="31"/>
        <end position="50"/>
    </location>
</feature>
<gene>
    <name evidence="2" type="ORF">ACFFNY_23780</name>
</gene>
<evidence type="ECO:0000313" key="3">
    <source>
        <dbReference type="Proteomes" id="UP001589619"/>
    </source>
</evidence>
<evidence type="ECO:0000256" key="1">
    <source>
        <dbReference type="SAM" id="Phobius"/>
    </source>
</evidence>
<protein>
    <submittedName>
        <fullName evidence="2">Uncharacterized protein</fullName>
    </submittedName>
</protein>
<feature type="transmembrane region" description="Helical" evidence="1">
    <location>
        <begin position="56"/>
        <end position="80"/>
    </location>
</feature>
<keyword evidence="3" id="KW-1185">Reference proteome</keyword>
<keyword evidence="1" id="KW-0812">Transmembrane</keyword>
<dbReference type="Proteomes" id="UP001589619">
    <property type="component" value="Unassembled WGS sequence"/>
</dbReference>
<organism evidence="2 3">
    <name type="scientific">Paenibacillus hodogayensis</name>
    <dbReference type="NCBI Taxonomy" id="279208"/>
    <lineage>
        <taxon>Bacteria</taxon>
        <taxon>Bacillati</taxon>
        <taxon>Bacillota</taxon>
        <taxon>Bacilli</taxon>
        <taxon>Bacillales</taxon>
        <taxon>Paenibacillaceae</taxon>
        <taxon>Paenibacillus</taxon>
    </lineage>
</organism>
<evidence type="ECO:0000313" key="2">
    <source>
        <dbReference type="EMBL" id="MFB9754600.1"/>
    </source>
</evidence>
<dbReference type="EMBL" id="JBHMAG010000016">
    <property type="protein sequence ID" value="MFB9754600.1"/>
    <property type="molecule type" value="Genomic_DNA"/>
</dbReference>
<proteinExistence type="predicted"/>
<reference evidence="2 3" key="1">
    <citation type="submission" date="2024-09" db="EMBL/GenBank/DDBJ databases">
        <authorList>
            <person name="Sun Q."/>
            <person name="Mori K."/>
        </authorList>
    </citation>
    <scope>NUCLEOTIDE SEQUENCE [LARGE SCALE GENOMIC DNA]</scope>
    <source>
        <strain evidence="2 3">JCM 12520</strain>
    </source>
</reference>
<keyword evidence="1" id="KW-1133">Transmembrane helix</keyword>
<name>A0ABV5W241_9BACL</name>
<sequence length="88" mass="10203">MLVKFAATWLLLIVSCISAWWMYAKEKGIEYSWLAFLIPALFQLAMGYWLDPGHSLSYQVFGWLNFALFLLSAAAVWYLIQLAKSYKN</sequence>
<dbReference type="PROSITE" id="PS51257">
    <property type="entry name" value="PROKAR_LIPOPROTEIN"/>
    <property type="match status" value="1"/>
</dbReference>